<comment type="caution">
    <text evidence="2">The sequence shown here is derived from an EMBL/GenBank/DDBJ whole genome shotgun (WGS) entry which is preliminary data.</text>
</comment>
<name>A0A364MWW1_STELY</name>
<organism evidence="2 3">
    <name type="scientific">Stemphylium lycopersici</name>
    <name type="common">Tomato gray leaf spot disease fungus</name>
    <name type="synonym">Thyrospora lycopersici</name>
    <dbReference type="NCBI Taxonomy" id="183478"/>
    <lineage>
        <taxon>Eukaryota</taxon>
        <taxon>Fungi</taxon>
        <taxon>Dikarya</taxon>
        <taxon>Ascomycota</taxon>
        <taxon>Pezizomycotina</taxon>
        <taxon>Dothideomycetes</taxon>
        <taxon>Pleosporomycetidae</taxon>
        <taxon>Pleosporales</taxon>
        <taxon>Pleosporineae</taxon>
        <taxon>Pleosporaceae</taxon>
        <taxon>Stemphylium</taxon>
    </lineage>
</organism>
<protein>
    <submittedName>
        <fullName evidence="2">Uncharacterized protein</fullName>
    </submittedName>
</protein>
<gene>
    <name evidence="2" type="ORF">DDE83_007185</name>
</gene>
<sequence length="241" mass="26260">MHLSIILTGLLLSYASLSYALSENSLFPVRSDDDPNIMRRDAGIDKTCARIRALERLDDIANNQAALDALSTDGKLARARIDWIKEHTAEITADLDNLTSNTTLTTECDAINAQRDTAHQCKKLARLEKLLDFTNNKTALDEQIAGHFLSQSQRERLQRKIESAELTLQELKANSTLLGICSNVDSSLQQNGAIGDQSVDGSGAISMTKSIANVRILESNTVALAYLASISTIASILWASL</sequence>
<evidence type="ECO:0000313" key="2">
    <source>
        <dbReference type="EMBL" id="RAR05914.1"/>
    </source>
</evidence>
<evidence type="ECO:0000256" key="1">
    <source>
        <dbReference type="SAM" id="SignalP"/>
    </source>
</evidence>
<feature type="chain" id="PRO_5016604430" evidence="1">
    <location>
        <begin position="21"/>
        <end position="241"/>
    </location>
</feature>
<dbReference type="Proteomes" id="UP000249619">
    <property type="component" value="Unassembled WGS sequence"/>
</dbReference>
<proteinExistence type="predicted"/>
<dbReference type="EMBL" id="QGDH01000124">
    <property type="protein sequence ID" value="RAR05914.1"/>
    <property type="molecule type" value="Genomic_DNA"/>
</dbReference>
<evidence type="ECO:0000313" key="3">
    <source>
        <dbReference type="Proteomes" id="UP000249619"/>
    </source>
</evidence>
<dbReference type="AlphaFoldDB" id="A0A364MWW1"/>
<reference evidence="3" key="1">
    <citation type="submission" date="2018-05" db="EMBL/GenBank/DDBJ databases">
        <title>Draft genome sequence of Stemphylium lycopersici strain CIDEFI 213.</title>
        <authorList>
            <person name="Medina R."/>
            <person name="Franco M.E.E."/>
            <person name="Lucentini C.G."/>
            <person name="Saparrat M.C.N."/>
            <person name="Balatti P.A."/>
        </authorList>
    </citation>
    <scope>NUCLEOTIDE SEQUENCE [LARGE SCALE GENOMIC DNA]</scope>
    <source>
        <strain evidence="3">CIDEFI 213</strain>
    </source>
</reference>
<accession>A0A364MWW1</accession>
<feature type="signal peptide" evidence="1">
    <location>
        <begin position="1"/>
        <end position="20"/>
    </location>
</feature>
<keyword evidence="1" id="KW-0732">Signal</keyword>
<keyword evidence="3" id="KW-1185">Reference proteome</keyword>